<comment type="cofactor">
    <cofactor evidence="4 6">
        <name>pyridoxal 5'-phosphate</name>
        <dbReference type="ChEBI" id="CHEBI:597326"/>
    </cofactor>
</comment>
<evidence type="ECO:0000256" key="6">
    <source>
        <dbReference type="PIRNR" id="PIRNR038800"/>
    </source>
</evidence>
<feature type="binding site" evidence="4">
    <location>
        <position position="310"/>
    </location>
    <ligand>
        <name>pyridoxal 5'-phosphate</name>
        <dbReference type="ChEBI" id="CHEBI:597326"/>
    </ligand>
</feature>
<feature type="binding site" evidence="4">
    <location>
        <position position="226"/>
    </location>
    <ligand>
        <name>pyridoxal 5'-phosphate</name>
        <dbReference type="ChEBI" id="CHEBI:597326"/>
    </ligand>
</feature>
<feature type="binding site" evidence="4">
    <location>
        <position position="113"/>
    </location>
    <ligand>
        <name>pyridoxal 5'-phosphate</name>
        <dbReference type="ChEBI" id="CHEBI:597326"/>
    </ligand>
</feature>
<comment type="catalytic activity">
    <reaction evidence="4 6">
        <text>L-kynurenine + H2O = anthranilate + L-alanine + H(+)</text>
        <dbReference type="Rhea" id="RHEA:16813"/>
        <dbReference type="ChEBI" id="CHEBI:15377"/>
        <dbReference type="ChEBI" id="CHEBI:15378"/>
        <dbReference type="ChEBI" id="CHEBI:16567"/>
        <dbReference type="ChEBI" id="CHEBI:57959"/>
        <dbReference type="ChEBI" id="CHEBI:57972"/>
        <dbReference type="EC" id="3.7.1.3"/>
    </reaction>
</comment>
<evidence type="ECO:0000313" key="7">
    <source>
        <dbReference type="EMBL" id="WMS89157.1"/>
    </source>
</evidence>
<gene>
    <name evidence="4 7" type="primary">kynU</name>
    <name evidence="7" type="ORF">Q9312_09660</name>
</gene>
<evidence type="ECO:0000256" key="4">
    <source>
        <dbReference type="HAMAP-Rule" id="MF_01970"/>
    </source>
</evidence>
<dbReference type="GO" id="GO:0030170">
    <property type="term" value="F:pyridoxal phosphate binding"/>
    <property type="evidence" value="ECO:0007669"/>
    <property type="project" value="UniProtKB-UniRule"/>
</dbReference>
<dbReference type="GO" id="GO:0097053">
    <property type="term" value="P:L-kynurenine catabolic process"/>
    <property type="evidence" value="ECO:0007669"/>
    <property type="project" value="UniProtKB-UniRule"/>
</dbReference>
<evidence type="ECO:0000313" key="8">
    <source>
        <dbReference type="Proteomes" id="UP001239782"/>
    </source>
</evidence>
<feature type="modified residue" description="N6-(pyridoxal phosphate)lysine" evidence="4">
    <location>
        <position position="252"/>
    </location>
</feature>
<dbReference type="Proteomes" id="UP001239782">
    <property type="component" value="Chromosome"/>
</dbReference>
<proteinExistence type="inferred from homology"/>
<dbReference type="GO" id="GO:0005737">
    <property type="term" value="C:cytoplasm"/>
    <property type="evidence" value="ECO:0007669"/>
    <property type="project" value="UniProtKB-UniRule"/>
</dbReference>
<protein>
    <recommendedName>
        <fullName evidence="4 5">Kynureninase</fullName>
        <ecNumber evidence="4 5">3.7.1.3</ecNumber>
    </recommendedName>
    <alternativeName>
        <fullName evidence="4">L-kynurenine hydrolase</fullName>
    </alternativeName>
</protein>
<keyword evidence="1 4" id="KW-0662">Pyridine nucleotide biosynthesis</keyword>
<dbReference type="PANTHER" id="PTHR14084:SF0">
    <property type="entry name" value="KYNURENINASE"/>
    <property type="match status" value="1"/>
</dbReference>
<dbReference type="InterPro" id="IPR015424">
    <property type="entry name" value="PyrdxlP-dep_Trfase"/>
</dbReference>
<evidence type="ECO:0000256" key="1">
    <source>
        <dbReference type="ARBA" id="ARBA00022642"/>
    </source>
</evidence>
<dbReference type="GO" id="GO:0009435">
    <property type="term" value="P:NAD+ biosynthetic process"/>
    <property type="evidence" value="ECO:0007669"/>
    <property type="project" value="UniProtKB-UniRule"/>
</dbReference>
<dbReference type="FunFam" id="3.40.640.10:FF:000031">
    <property type="entry name" value="Kynureninase"/>
    <property type="match status" value="1"/>
</dbReference>
<keyword evidence="8" id="KW-1185">Reference proteome</keyword>
<sequence>MTDQPSPLANFENSLAFAKTLDKHDPLADMRNQFHIPQHQGKDEIYFCGNSLGLQPKRTAEYLNYELSQWQKLGVKGHFSGDFPWMPYHEFLTEGFSELVGAVPSEVVAMNSLTANLHFMMVSFYRPDQKRNKILIEDHAFPSDHYAVESQIKFHGFDPKESMLLVKPRNGEHVLRTEDIIATIEAHADELALILLPGVQYYTGQVLDMAAITAAGHKAGCKVGFDLAHACGNVPMQLHQWGVDFACWCTYKYLNSGAGSVAGCFVHERHHTDKTIPRFAGWWGHNKETRFKMDNQFDPIESVEAWQLSNPPILSLAAIRASLDTIKSAGGIDALHQKSLRLTGYLRYLLNDQLKDDVDILTPEEPGAHGCQLSLAVNTHGLDGKMVFNRIEEAGVTGDWRYPNVIRVAPVPLYNRYEDCYRFVQILKQSLQQEGDASEQ</sequence>
<evidence type="ECO:0000256" key="5">
    <source>
        <dbReference type="NCBIfam" id="TIGR01814"/>
    </source>
</evidence>
<dbReference type="AlphaFoldDB" id="A0AA51RX20"/>
<comment type="catalytic activity">
    <reaction evidence="6">
        <text>3-hydroxy-L-kynurenine + H2O = 3-hydroxyanthranilate + L-alanine + H(+)</text>
        <dbReference type="Rhea" id="RHEA:25143"/>
        <dbReference type="ChEBI" id="CHEBI:15377"/>
        <dbReference type="ChEBI" id="CHEBI:15378"/>
        <dbReference type="ChEBI" id="CHEBI:36559"/>
        <dbReference type="ChEBI" id="CHEBI:57972"/>
        <dbReference type="ChEBI" id="CHEBI:58125"/>
        <dbReference type="EC" id="3.7.1.3"/>
    </reaction>
</comment>
<comment type="pathway">
    <text evidence="4 6">Amino-acid degradation; L-kynurenine degradation; L-alanine and anthranilate from L-kynurenine: step 1/1.</text>
</comment>
<dbReference type="PIRSF" id="PIRSF038800">
    <property type="entry name" value="KYNU"/>
    <property type="match status" value="1"/>
</dbReference>
<feature type="binding site" evidence="4">
    <location>
        <begin position="141"/>
        <end position="144"/>
    </location>
    <ligand>
        <name>pyridoxal 5'-phosphate</name>
        <dbReference type="ChEBI" id="CHEBI:597326"/>
    </ligand>
</feature>
<dbReference type="PANTHER" id="PTHR14084">
    <property type="entry name" value="KYNURENINASE"/>
    <property type="match status" value="1"/>
</dbReference>
<dbReference type="EMBL" id="CP133548">
    <property type="protein sequence ID" value="WMS89157.1"/>
    <property type="molecule type" value="Genomic_DNA"/>
</dbReference>
<evidence type="ECO:0000256" key="3">
    <source>
        <dbReference type="ARBA" id="ARBA00022898"/>
    </source>
</evidence>
<dbReference type="Gene3D" id="3.90.1150.10">
    <property type="entry name" value="Aspartate Aminotransferase, domain 1"/>
    <property type="match status" value="1"/>
</dbReference>
<organism evidence="7 8">
    <name type="scientific">Pleionea litopenaei</name>
    <dbReference type="NCBI Taxonomy" id="3070815"/>
    <lineage>
        <taxon>Bacteria</taxon>
        <taxon>Pseudomonadati</taxon>
        <taxon>Pseudomonadota</taxon>
        <taxon>Gammaproteobacteria</taxon>
        <taxon>Oceanospirillales</taxon>
        <taxon>Pleioneaceae</taxon>
        <taxon>Pleionea</taxon>
    </lineage>
</organism>
<accession>A0AA51RX20</accession>
<comment type="caution">
    <text evidence="4">Lacks conserved residue(s) required for the propagation of feature annotation.</text>
</comment>
<name>A0AA51RX20_9GAMM</name>
<dbReference type="NCBIfam" id="TIGR01814">
    <property type="entry name" value="kynureninase"/>
    <property type="match status" value="1"/>
</dbReference>
<comment type="function">
    <text evidence="4 6">Catalyzes the cleavage of L-kynurenine (L-Kyn) and L-3-hydroxykynurenine (L-3OHKyn) into anthranilic acid (AA) and 3-hydroxyanthranilic acid (3-OHAA), respectively.</text>
</comment>
<dbReference type="InterPro" id="IPR015421">
    <property type="entry name" value="PyrdxlP-dep_Trfase_major"/>
</dbReference>
<feature type="binding site" evidence="4">
    <location>
        <position position="229"/>
    </location>
    <ligand>
        <name>pyridoxal 5'-phosphate</name>
        <dbReference type="ChEBI" id="CHEBI:597326"/>
    </ligand>
</feature>
<comment type="subunit">
    <text evidence="4 6">Homodimer.</text>
</comment>
<dbReference type="GO" id="GO:0030429">
    <property type="term" value="F:kynureninase activity"/>
    <property type="evidence" value="ECO:0007669"/>
    <property type="project" value="UniProtKB-UniRule"/>
</dbReference>
<dbReference type="InterPro" id="IPR015422">
    <property type="entry name" value="PyrdxlP-dep_Trfase_small"/>
</dbReference>
<dbReference type="HAMAP" id="MF_01970">
    <property type="entry name" value="Kynureninase"/>
    <property type="match status" value="1"/>
</dbReference>
<comment type="pathway">
    <text evidence="4 6">Cofactor biosynthesis; NAD(+) biosynthesis; quinolinate from L-kynurenine: step 2/3.</text>
</comment>
<keyword evidence="2 4" id="KW-0378">Hydrolase</keyword>
<evidence type="ECO:0000256" key="2">
    <source>
        <dbReference type="ARBA" id="ARBA00022801"/>
    </source>
</evidence>
<dbReference type="GO" id="GO:0043420">
    <property type="term" value="P:anthranilate metabolic process"/>
    <property type="evidence" value="ECO:0007669"/>
    <property type="project" value="TreeGrafter"/>
</dbReference>
<dbReference type="GO" id="GO:0019805">
    <property type="term" value="P:quinolinate biosynthetic process"/>
    <property type="evidence" value="ECO:0007669"/>
    <property type="project" value="UniProtKB-UniRule"/>
</dbReference>
<keyword evidence="3 4" id="KW-0663">Pyridoxal phosphate</keyword>
<dbReference type="GO" id="GO:0019441">
    <property type="term" value="P:L-tryptophan catabolic process to kynurenine"/>
    <property type="evidence" value="ECO:0007669"/>
    <property type="project" value="TreeGrafter"/>
</dbReference>
<dbReference type="RefSeq" id="WP_309204414.1">
    <property type="nucleotide sequence ID" value="NZ_CP133548.1"/>
</dbReference>
<feature type="binding site" evidence="4">
    <location>
        <position position="114"/>
    </location>
    <ligand>
        <name>pyridoxal 5'-phosphate</name>
        <dbReference type="ChEBI" id="CHEBI:597326"/>
    </ligand>
</feature>
<comment type="similarity">
    <text evidence="4 6">Belongs to the kynureninase family.</text>
</comment>
<dbReference type="KEGG" id="plei:Q9312_09660"/>
<dbReference type="SUPFAM" id="SSF53383">
    <property type="entry name" value="PLP-dependent transferases"/>
    <property type="match status" value="1"/>
</dbReference>
<reference evidence="7 8" key="1">
    <citation type="submission" date="2023-08" db="EMBL/GenBank/DDBJ databases">
        <title>Pleionea litopenaei sp. nov., isolated from stomach of juvenile Litopenaeus vannamei.</title>
        <authorList>
            <person name="Rho A.M."/>
            <person name="Hwang C.Y."/>
        </authorList>
    </citation>
    <scope>NUCLEOTIDE SEQUENCE [LARGE SCALE GENOMIC DNA]</scope>
    <source>
        <strain evidence="7 8">HL-JVS1</strain>
    </source>
</reference>
<dbReference type="EC" id="3.7.1.3" evidence="4 5"/>
<dbReference type="Gene3D" id="3.40.640.10">
    <property type="entry name" value="Type I PLP-dependent aspartate aminotransferase-like (Major domain)"/>
    <property type="match status" value="1"/>
</dbReference>
<feature type="binding site" evidence="4">
    <location>
        <position position="251"/>
    </location>
    <ligand>
        <name>pyridoxal 5'-phosphate</name>
        <dbReference type="ChEBI" id="CHEBI:597326"/>
    </ligand>
</feature>
<dbReference type="Pfam" id="PF22580">
    <property type="entry name" value="KYNU_C"/>
    <property type="match status" value="1"/>
</dbReference>
<dbReference type="InterPro" id="IPR010111">
    <property type="entry name" value="Kynureninase"/>
</dbReference>
<feature type="binding site" evidence="4">
    <location>
        <position position="282"/>
    </location>
    <ligand>
        <name>pyridoxal 5'-phosphate</name>
        <dbReference type="ChEBI" id="CHEBI:597326"/>
    </ligand>
</feature>